<accession>A0ABP1X3N4</accession>
<gene>
    <name evidence="1" type="ORF">VCR4J5_740110</name>
</gene>
<dbReference type="EMBL" id="CCJX01000162">
    <property type="protein sequence ID" value="CDT62545.1"/>
    <property type="molecule type" value="Genomic_DNA"/>
</dbReference>
<dbReference type="Proteomes" id="UP000049077">
    <property type="component" value="Unassembled WGS sequence"/>
</dbReference>
<protein>
    <submittedName>
        <fullName evidence="1">Uncharacterized protein</fullName>
    </submittedName>
</protein>
<sequence length="47" mass="5477">MSVLLRDRLRIGIDGVNINRIRISLEPVIRFMLFIKATPQIENEVIL</sequence>
<keyword evidence="2" id="KW-1185">Reference proteome</keyword>
<proteinExistence type="predicted"/>
<name>A0ABP1X3N4_9VIBR</name>
<reference evidence="1 2" key="1">
    <citation type="submission" date="2014-06" db="EMBL/GenBank/DDBJ databases">
        <authorList>
            <person name="Le Roux F."/>
        </authorList>
    </citation>
    <scope>NUCLEOTIDE SEQUENCE [LARGE SCALE GENOMIC DNA]</scope>
    <source>
        <strain evidence="1 2">J5-4</strain>
    </source>
</reference>
<comment type="caution">
    <text evidence="1">The sequence shown here is derived from an EMBL/GenBank/DDBJ whole genome shotgun (WGS) entry which is preliminary data.</text>
</comment>
<evidence type="ECO:0000313" key="2">
    <source>
        <dbReference type="Proteomes" id="UP000049077"/>
    </source>
</evidence>
<evidence type="ECO:0000313" key="1">
    <source>
        <dbReference type="EMBL" id="CDT62545.1"/>
    </source>
</evidence>
<organism evidence="1 2">
    <name type="scientific">Vibrio crassostreae</name>
    <dbReference type="NCBI Taxonomy" id="246167"/>
    <lineage>
        <taxon>Bacteria</taxon>
        <taxon>Pseudomonadati</taxon>
        <taxon>Pseudomonadota</taxon>
        <taxon>Gammaproteobacteria</taxon>
        <taxon>Vibrionales</taxon>
        <taxon>Vibrionaceae</taxon>
        <taxon>Vibrio</taxon>
    </lineage>
</organism>